<name>A0A7C1T2T7_THEPE</name>
<dbReference type="EMBL" id="DSKP01000133">
    <property type="protein sequence ID" value="HEB48901.1"/>
    <property type="molecule type" value="Genomic_DNA"/>
</dbReference>
<feature type="domain" description="DUF7347" evidence="2">
    <location>
        <begin position="11"/>
        <end position="80"/>
    </location>
</feature>
<keyword evidence="1" id="KW-0812">Transmembrane</keyword>
<dbReference type="InterPro" id="IPR036390">
    <property type="entry name" value="WH_DNA-bd_sf"/>
</dbReference>
<keyword evidence="1" id="KW-1133">Transmembrane helix</keyword>
<proteinExistence type="predicted"/>
<organism evidence="3">
    <name type="scientific">Thermofilum pendens</name>
    <dbReference type="NCBI Taxonomy" id="2269"/>
    <lineage>
        <taxon>Archaea</taxon>
        <taxon>Thermoproteota</taxon>
        <taxon>Thermoprotei</taxon>
        <taxon>Thermofilales</taxon>
        <taxon>Thermofilaceae</taxon>
        <taxon>Thermofilum</taxon>
    </lineage>
</organism>
<protein>
    <submittedName>
        <fullName evidence="3">ArsR family transcriptional regulator</fullName>
    </submittedName>
</protein>
<evidence type="ECO:0000313" key="3">
    <source>
        <dbReference type="EMBL" id="HEB48901.1"/>
    </source>
</evidence>
<feature type="transmembrane region" description="Helical" evidence="1">
    <location>
        <begin position="122"/>
        <end position="142"/>
    </location>
</feature>
<feature type="transmembrane region" description="Helical" evidence="1">
    <location>
        <begin position="253"/>
        <end position="274"/>
    </location>
</feature>
<keyword evidence="1" id="KW-0472">Membrane</keyword>
<sequence>MQEGPGELLEKVYSILGNPYKRKIIAVLGERGEVSFSELKSIVGTSTGNLYYNLDGLAGFVSKNEKRKYHLTSEGLKLYRYMVENEARLRSLFSKEAYPAYLERVLRVLVPEGLVAAMYNQVYLSSLSLAAVAVLIFLEAFMTGQVCFILDNVYTGSTSPSGRAALGLLGFMVLVLLLRVAGRLLGGSESSVINLLGMISFSLVPLHSVALLGWFLEDPFLRGLLFRLVQVASLGLLTASLKVSGRLPNERAFVAVFIAFYASYLLSFALQRFLP</sequence>
<evidence type="ECO:0000259" key="2">
    <source>
        <dbReference type="Pfam" id="PF24038"/>
    </source>
</evidence>
<dbReference type="Gene3D" id="1.10.10.10">
    <property type="entry name" value="Winged helix-like DNA-binding domain superfamily/Winged helix DNA-binding domain"/>
    <property type="match status" value="1"/>
</dbReference>
<feature type="transmembrane region" description="Helical" evidence="1">
    <location>
        <begin position="162"/>
        <end position="180"/>
    </location>
</feature>
<feature type="transmembrane region" description="Helical" evidence="1">
    <location>
        <begin position="220"/>
        <end position="241"/>
    </location>
</feature>
<comment type="caution">
    <text evidence="3">The sequence shown here is derived from an EMBL/GenBank/DDBJ whole genome shotgun (WGS) entry which is preliminary data.</text>
</comment>
<reference evidence="3" key="1">
    <citation type="journal article" date="2020" name="mSystems">
        <title>Genome- and Community-Level Interaction Insights into Carbon Utilization and Element Cycling Functions of Hydrothermarchaeota in Hydrothermal Sediment.</title>
        <authorList>
            <person name="Zhou Z."/>
            <person name="Liu Y."/>
            <person name="Xu W."/>
            <person name="Pan J."/>
            <person name="Luo Z.H."/>
            <person name="Li M."/>
        </authorList>
    </citation>
    <scope>NUCLEOTIDE SEQUENCE [LARGE SCALE GENOMIC DNA]</scope>
    <source>
        <strain evidence="3">SpSt-25</strain>
    </source>
</reference>
<dbReference type="SUPFAM" id="SSF46785">
    <property type="entry name" value="Winged helix' DNA-binding domain"/>
    <property type="match status" value="1"/>
</dbReference>
<dbReference type="AlphaFoldDB" id="A0A7C1T2T7"/>
<evidence type="ECO:0000256" key="1">
    <source>
        <dbReference type="SAM" id="Phobius"/>
    </source>
</evidence>
<gene>
    <name evidence="3" type="ORF">ENP77_03815</name>
</gene>
<dbReference type="Pfam" id="PF24038">
    <property type="entry name" value="DUF7347"/>
    <property type="match status" value="1"/>
</dbReference>
<feature type="transmembrane region" description="Helical" evidence="1">
    <location>
        <begin position="192"/>
        <end position="214"/>
    </location>
</feature>
<dbReference type="InterPro" id="IPR036388">
    <property type="entry name" value="WH-like_DNA-bd_sf"/>
</dbReference>
<accession>A0A7C1T2T7</accession>
<dbReference type="InterPro" id="IPR055771">
    <property type="entry name" value="DUF7347"/>
</dbReference>